<dbReference type="Pfam" id="PF02470">
    <property type="entry name" value="MlaD"/>
    <property type="match status" value="1"/>
</dbReference>
<feature type="domain" description="Mce/MlaD" evidence="2">
    <location>
        <begin position="37"/>
        <end position="113"/>
    </location>
</feature>
<dbReference type="PANTHER" id="PTHR33371:SF4">
    <property type="entry name" value="INTERMEMBRANE PHOSPHOLIPID TRANSPORT SYSTEM BINDING PROTEIN MLAD"/>
    <property type="match status" value="1"/>
</dbReference>
<feature type="transmembrane region" description="Helical" evidence="1">
    <location>
        <begin position="7"/>
        <end position="27"/>
    </location>
</feature>
<evidence type="ECO:0000313" key="3">
    <source>
        <dbReference type="EMBL" id="VAW81318.1"/>
    </source>
</evidence>
<name>A0A3B0YK31_9ZZZZ</name>
<gene>
    <name evidence="3" type="ORF">MNBD_GAMMA12-1517</name>
</gene>
<keyword evidence="1" id="KW-0472">Membrane</keyword>
<keyword evidence="1" id="KW-1133">Transmembrane helix</keyword>
<dbReference type="AlphaFoldDB" id="A0A3B0YK31"/>
<proteinExistence type="predicted"/>
<protein>
    <recommendedName>
        <fullName evidence="2">Mce/MlaD domain-containing protein</fullName>
    </recommendedName>
</protein>
<organism evidence="3">
    <name type="scientific">hydrothermal vent metagenome</name>
    <dbReference type="NCBI Taxonomy" id="652676"/>
    <lineage>
        <taxon>unclassified sequences</taxon>
        <taxon>metagenomes</taxon>
        <taxon>ecological metagenomes</taxon>
    </lineage>
</organism>
<keyword evidence="1" id="KW-0812">Transmembrane</keyword>
<reference evidence="3" key="1">
    <citation type="submission" date="2018-06" db="EMBL/GenBank/DDBJ databases">
        <authorList>
            <person name="Zhirakovskaya E."/>
        </authorList>
    </citation>
    <scope>NUCLEOTIDE SEQUENCE</scope>
</reference>
<dbReference type="EMBL" id="UOFL01000216">
    <property type="protein sequence ID" value="VAW81318.1"/>
    <property type="molecule type" value="Genomic_DNA"/>
</dbReference>
<accession>A0A3B0YK31</accession>
<dbReference type="InterPro" id="IPR003399">
    <property type="entry name" value="Mce/MlaD"/>
</dbReference>
<evidence type="ECO:0000259" key="2">
    <source>
        <dbReference type="Pfam" id="PF02470"/>
    </source>
</evidence>
<evidence type="ECO:0000256" key="1">
    <source>
        <dbReference type="SAM" id="Phobius"/>
    </source>
</evidence>
<dbReference type="InterPro" id="IPR052336">
    <property type="entry name" value="MlaD_Phospholipid_Transporter"/>
</dbReference>
<dbReference type="PANTHER" id="PTHR33371">
    <property type="entry name" value="INTERMEMBRANE PHOSPHOLIPID TRANSPORT SYSTEM BINDING PROTEIN MLAD-RELATED"/>
    <property type="match status" value="1"/>
</dbReference>
<sequence>MKRENFNYLIVGVFVFSIMMFTIVVMYKLAVPDQETEDYYAVYKSIMGIKVGSTVTHGGYQIGSVTKVERVNQDGATRFKLQLRIKKGWKIPIGSSAEVVAPNLLSIQLINIIDQDLAVISKKTSKLLEYHKAGDTIDGKDEASMMIMLNGIAKEVTSVSESSIKPLLTNLNEHINKIGIKLSEQIPQIAENTNRLLISLNQSADQVNKILGVENRGYITSILRNADQMSAKMLEMTTKLDQVRAKLANVMVNVDKIVSSNRHDVSRIVKSTRKTLDAISSRITTIVGNIEQTSRNMSEFTYKIRKNPGLIIRNKKVKERGVLTN</sequence>